<keyword evidence="4 8" id="KW-0813">Transport</keyword>
<dbReference type="FunFam" id="1.20.58.220:FF:000004">
    <property type="entry name" value="Phosphate-specific transport system accessory protein PhoU"/>
    <property type="match status" value="1"/>
</dbReference>
<dbReference type="InterPro" id="IPR038078">
    <property type="entry name" value="PhoU-like_sf"/>
</dbReference>
<reference evidence="11" key="3">
    <citation type="submission" date="2017-03" db="EMBL/GenBank/DDBJ databases">
        <authorList>
            <person name="Afonso C.L."/>
            <person name="Miller P.J."/>
            <person name="Scott M.A."/>
            <person name="Spackman E."/>
            <person name="Goraichik I."/>
            <person name="Dimitrov K.M."/>
            <person name="Suarez D.L."/>
            <person name="Swayne D.E."/>
        </authorList>
    </citation>
    <scope>NUCLEOTIDE SEQUENCE</scope>
    <source>
        <strain evidence="11">CCUG 4441</strain>
    </source>
</reference>
<dbReference type="OrthoDB" id="9814256at2"/>
<keyword evidence="6 8" id="KW-0592">Phosphate transport</keyword>
<dbReference type="EMBL" id="MXAN01000052">
    <property type="protein sequence ID" value="OPH36146.1"/>
    <property type="molecule type" value="Genomic_DNA"/>
</dbReference>
<evidence type="ECO:0000313" key="12">
    <source>
        <dbReference type="EMBL" id="STZ00756.1"/>
    </source>
</evidence>
<keyword evidence="5 8" id="KW-0963">Cytoplasm</keyword>
<dbReference type="EMBL" id="LZMS01000097">
    <property type="protein sequence ID" value="OBX59930.1"/>
    <property type="molecule type" value="Genomic_DNA"/>
</dbReference>
<comment type="subcellular location">
    <subcellularLocation>
        <location evidence="1 8">Cytoplasm</location>
    </subcellularLocation>
</comment>
<feature type="domain" description="PhoU" evidence="9">
    <location>
        <begin position="120"/>
        <end position="200"/>
    </location>
</feature>
<dbReference type="PANTHER" id="PTHR42930:SF3">
    <property type="entry name" value="PHOSPHATE-SPECIFIC TRANSPORT SYSTEM ACCESSORY PROTEIN PHOU"/>
    <property type="match status" value="1"/>
</dbReference>
<evidence type="ECO:0000256" key="7">
    <source>
        <dbReference type="ARBA" id="ARBA00056181"/>
    </source>
</evidence>
<dbReference type="PANTHER" id="PTHR42930">
    <property type="entry name" value="PHOSPHATE-SPECIFIC TRANSPORT SYSTEM ACCESSORY PROTEIN PHOU"/>
    <property type="match status" value="1"/>
</dbReference>
<dbReference type="EMBL" id="UGQC01000001">
    <property type="protein sequence ID" value="STZ00756.1"/>
    <property type="molecule type" value="Genomic_DNA"/>
</dbReference>
<dbReference type="InterPro" id="IPR026022">
    <property type="entry name" value="PhoU_dom"/>
</dbReference>
<comment type="function">
    <text evidence="7 8">Plays a role in the regulation of phosphate uptake.</text>
</comment>
<evidence type="ECO:0000313" key="10">
    <source>
        <dbReference type="EMBL" id="OBX59930.1"/>
    </source>
</evidence>
<reference evidence="14" key="2">
    <citation type="submission" date="2017-03" db="EMBL/GenBank/DDBJ databases">
        <title>Draft genome sequence of Moraxella equi CCUG 4950T type strain.</title>
        <authorList>
            <person name="Salva-Serra F."/>
            <person name="Engstrom-Jakobsson H."/>
            <person name="Thorell K."/>
            <person name="Jaen-Luchoro D."/>
            <person name="Gonzales-Siles L."/>
            <person name="Karlsson R."/>
            <person name="Yazdan S."/>
            <person name="Boulund F."/>
            <person name="Johnning A."/>
            <person name="Engstrand L."/>
            <person name="Kristiansson E."/>
            <person name="Moore E."/>
        </authorList>
    </citation>
    <scope>NUCLEOTIDE SEQUENCE [LARGE SCALE GENOMIC DNA]</scope>
    <source>
        <strain evidence="14">CCUG 4441</strain>
    </source>
</reference>
<dbReference type="InterPro" id="IPR028366">
    <property type="entry name" value="PhoU"/>
</dbReference>
<dbReference type="NCBIfam" id="TIGR02135">
    <property type="entry name" value="phoU_full"/>
    <property type="match status" value="1"/>
</dbReference>
<evidence type="ECO:0000256" key="2">
    <source>
        <dbReference type="ARBA" id="ARBA00008107"/>
    </source>
</evidence>
<dbReference type="PIRSF" id="PIRSF003107">
    <property type="entry name" value="PhoU"/>
    <property type="match status" value="1"/>
</dbReference>
<evidence type="ECO:0000256" key="5">
    <source>
        <dbReference type="ARBA" id="ARBA00022490"/>
    </source>
</evidence>
<evidence type="ECO:0000313" key="11">
    <source>
        <dbReference type="EMBL" id="OPH36146.1"/>
    </source>
</evidence>
<dbReference type="GO" id="GO:0005737">
    <property type="term" value="C:cytoplasm"/>
    <property type="evidence" value="ECO:0007669"/>
    <property type="project" value="UniProtKB-SubCell"/>
</dbReference>
<reference evidence="10 13" key="1">
    <citation type="submission" date="2016-06" db="EMBL/GenBank/DDBJ databases">
        <title>Draft genome of Moraxella lacunata CCUG 57757A.</title>
        <authorList>
            <person name="Salva-Serra F."/>
            <person name="Engstrom-Jakobsson H."/>
            <person name="Thorell K."/>
            <person name="Gonzales-Siles L."/>
            <person name="Karlsson R."/>
            <person name="Boulund F."/>
            <person name="Engstrand L."/>
            <person name="Kristiansson E."/>
            <person name="Moore E."/>
        </authorList>
    </citation>
    <scope>NUCLEOTIDE SEQUENCE [LARGE SCALE GENOMIC DNA]</scope>
    <source>
        <strain evidence="10 13">CCUG 57757A</strain>
    </source>
</reference>
<evidence type="ECO:0000313" key="14">
    <source>
        <dbReference type="Proteomes" id="UP000191025"/>
    </source>
</evidence>
<gene>
    <name evidence="12" type="primary">phoU</name>
    <name evidence="10" type="ORF">A9309_10595</name>
    <name evidence="11" type="ORF">B5J94_07760</name>
    <name evidence="12" type="ORF">NCTC7911_02167</name>
</gene>
<dbReference type="Proteomes" id="UP000254107">
    <property type="component" value="Unassembled WGS sequence"/>
</dbReference>
<dbReference type="Proteomes" id="UP000092607">
    <property type="component" value="Unassembled WGS sequence"/>
</dbReference>
<dbReference type="GO" id="GO:0006817">
    <property type="term" value="P:phosphate ion transport"/>
    <property type="evidence" value="ECO:0007669"/>
    <property type="project" value="UniProtKB-KW"/>
</dbReference>
<dbReference type="Proteomes" id="UP000191025">
    <property type="component" value="Unassembled WGS sequence"/>
</dbReference>
<evidence type="ECO:0000256" key="8">
    <source>
        <dbReference type="PIRNR" id="PIRNR003107"/>
    </source>
</evidence>
<feature type="domain" description="PhoU" evidence="9">
    <location>
        <begin position="21"/>
        <end position="107"/>
    </location>
</feature>
<protein>
    <recommendedName>
        <fullName evidence="8">Phosphate-specific transport system accessory protein PhoU</fullName>
    </recommendedName>
</protein>
<dbReference type="GO" id="GO:0045936">
    <property type="term" value="P:negative regulation of phosphate metabolic process"/>
    <property type="evidence" value="ECO:0007669"/>
    <property type="project" value="InterPro"/>
</dbReference>
<dbReference type="GeneID" id="302270703"/>
<dbReference type="AlphaFoldDB" id="A0A1B8PVW4"/>
<dbReference type="SUPFAM" id="SSF109755">
    <property type="entry name" value="PhoU-like"/>
    <property type="match status" value="1"/>
</dbReference>
<comment type="similarity">
    <text evidence="2 8">Belongs to the PhoU family.</text>
</comment>
<evidence type="ECO:0000259" key="9">
    <source>
        <dbReference type="Pfam" id="PF01895"/>
    </source>
</evidence>
<evidence type="ECO:0000256" key="1">
    <source>
        <dbReference type="ARBA" id="ARBA00004496"/>
    </source>
</evidence>
<reference evidence="12 15" key="4">
    <citation type="submission" date="2018-06" db="EMBL/GenBank/DDBJ databases">
        <authorList>
            <consortium name="Pathogen Informatics"/>
            <person name="Doyle S."/>
        </authorList>
    </citation>
    <scope>NUCLEOTIDE SEQUENCE [LARGE SCALE GENOMIC DNA]</scope>
    <source>
        <strain evidence="12 15">NCTC7911</strain>
    </source>
</reference>
<accession>A0A1B8PVW4</accession>
<proteinExistence type="inferred from homology"/>
<sequence length="223" mass="25073">MEKHTSKSYDHELTVAKELLLTMGNLAISNVGKAIKALSDGDKELARAVIESDKTINDYERQLDDKVVKLVAMRQPTAVDLRYIMSMSKAVIDLERIGDEAVKIARIALYDTPIHANVHTLADNVRMMTLDALEAFNNHDSRFAFDVMQMDELVDSEYGELLVALQDKDEIKSSEIMHTLWVLRALERVGDHARNVAELVIYTSSGTDIRHSEMSVVRDVVGE</sequence>
<dbReference type="RefSeq" id="WP_062500552.1">
    <property type="nucleotide sequence ID" value="NZ_JARDJM010000091.1"/>
</dbReference>
<evidence type="ECO:0000256" key="4">
    <source>
        <dbReference type="ARBA" id="ARBA00022448"/>
    </source>
</evidence>
<name>A0A1B8PVW4_MORLA</name>
<keyword evidence="15" id="KW-1185">Reference proteome</keyword>
<evidence type="ECO:0000313" key="13">
    <source>
        <dbReference type="Proteomes" id="UP000092607"/>
    </source>
</evidence>
<evidence type="ECO:0000313" key="15">
    <source>
        <dbReference type="Proteomes" id="UP000254107"/>
    </source>
</evidence>
<evidence type="ECO:0000256" key="3">
    <source>
        <dbReference type="ARBA" id="ARBA00011738"/>
    </source>
</evidence>
<dbReference type="Pfam" id="PF01895">
    <property type="entry name" value="PhoU"/>
    <property type="match status" value="2"/>
</dbReference>
<comment type="subunit">
    <text evidence="3 8">Homodimer.</text>
</comment>
<dbReference type="Gene3D" id="1.20.58.220">
    <property type="entry name" value="Phosphate transport system protein phou homolog 2, domain 2"/>
    <property type="match status" value="2"/>
</dbReference>
<organism evidence="10 13">
    <name type="scientific">Moraxella lacunata</name>
    <dbReference type="NCBI Taxonomy" id="477"/>
    <lineage>
        <taxon>Bacteria</taxon>
        <taxon>Pseudomonadati</taxon>
        <taxon>Pseudomonadota</taxon>
        <taxon>Gammaproteobacteria</taxon>
        <taxon>Moraxellales</taxon>
        <taxon>Moraxellaceae</taxon>
        <taxon>Moraxella</taxon>
    </lineage>
</organism>
<dbReference type="GO" id="GO:0030643">
    <property type="term" value="P:intracellular phosphate ion homeostasis"/>
    <property type="evidence" value="ECO:0007669"/>
    <property type="project" value="InterPro"/>
</dbReference>
<evidence type="ECO:0000256" key="6">
    <source>
        <dbReference type="ARBA" id="ARBA00022592"/>
    </source>
</evidence>